<dbReference type="SUPFAM" id="SSF46894">
    <property type="entry name" value="C-terminal effector domain of the bipartite response regulators"/>
    <property type="match status" value="1"/>
</dbReference>
<dbReference type="InterPro" id="IPR051677">
    <property type="entry name" value="AfsR-DnrI-RedD_regulator"/>
</dbReference>
<dbReference type="GO" id="GO:0005524">
    <property type="term" value="F:ATP binding"/>
    <property type="evidence" value="ECO:0007669"/>
    <property type="project" value="InterPro"/>
</dbReference>
<dbReference type="InterPro" id="IPR047738">
    <property type="entry name" value="SAV_2336-like_N"/>
</dbReference>
<organism evidence="10">
    <name type="scientific">Streptomyces sp. R17</name>
    <dbReference type="NCBI Taxonomy" id="3238626"/>
    <lineage>
        <taxon>Bacteria</taxon>
        <taxon>Bacillati</taxon>
        <taxon>Actinomycetota</taxon>
        <taxon>Actinomycetes</taxon>
        <taxon>Kitasatosporales</taxon>
        <taxon>Streptomycetaceae</taxon>
        <taxon>Streptomyces</taxon>
    </lineage>
</organism>
<evidence type="ECO:0000256" key="6">
    <source>
        <dbReference type="PROSITE-ProRule" id="PRU01091"/>
    </source>
</evidence>
<dbReference type="CDD" id="cd01427">
    <property type="entry name" value="HAD_like"/>
    <property type="match status" value="1"/>
</dbReference>
<sequence length="1584" mass="173321">MPSEHRRTPLVRLADVLAEAGGGVRPTSLELAELLWLARHMEERPALRKPDPEPEPRPLRSPPQTAPDDFTPSESEPPHPVPSPVPKDPPPSARAPLHLPTPRRPAPARTAVTEPHAALLAPAPPMLRHPLALQRSLRPLKRRAAAPDRLELDERATADRIARLDAEPEWWLPVLRPAQERWLSLNLLYDTGPTMPVWRPLVRELHTALAQSGIFRTVTAHRVDPDGTVHRSAVHAPADGRTVTLLISDCMGPQWRPGAAGALWYTTLRRWARRMPLAVVQPLPEHLWRDTALPASPGLLSAPHPAAPNSALSFVPYEETGAGAGMPLLVLEPDQRWLANWAALVAAPGGQNFPGSVGWLGGHADTTDRADFATLSAEELVLRFRASASAAAVRLAGHLALGRPDLPVMRLVQAVLEPQPRPQHLAEVILSGMLTQVPGPPGSYTFRPGVRELLLRSLPRTARRSTSDFLSRLGALIDDRAGTAAGEIRATTPSAAGTLTQTRSEPIATVTEETRNRLTGRPERGRLLKNRYVLGEAVGRSGVLWRGEDVETGATVVVSLFPAHSDPARVQDFVRDAEGLRTARPPNVVRVHDYGVDDRHQYVVMENVDGIALESLLWSGSLRLPAPLLVSTVTQLARAVAAMHEAGVPHGGLDTNRVMLLPDGEVRLTLLDLGRRGEGPFRTDLRTLGHLVFRLVSSSYPVTRHALSPDQLDGLPEAVRPAYAQALRLLMSDVLEDQREGLHELRSDVHVHHARTAHAPVSYSLLGRVSARRGSERPLATGSPQEQAMLAMLLLHHGRKVSHAELAEGIWGPEGPAGDPELLLRTYASRLRNALGPGLLAALSDGYALHTSADFVDVLTCQKLVEQVERQRVAGDLTSARTTVDEVLSLWHGEVLDGVPGPAAATARSRFQQLRLTLAATRAELDLELGAFERATTDLEDLLRTHPHREDLRRLHLLALQRQGRADRALEEFEAYEDSGGDNPELLAMGHELRDAFRDERPDLSLEEPAYEEDPPLLGGDEPDRLLIEAVADVDPPETEQHDCARFEFTEGRPPSMAMAALLRMVRDLAAAGGLARDQYQLVRFGWGVTARMEPYVDGAPLLRATLHGLAEHQPAFKDLGLAVSFWQARVRGDSEVSGDRPDSELVRAVLSASDARTVVALSDFWHDVEIVDGEAADPRDFHRFPGGGGWYRLFGPVAGVPMPAEGRAVRGPFRLPYDGETPRPVDDDHVVVLALDEGRLEAADAPSVRQTPPSLRAGWRWFEVDLRERRLHGVGVPAVSVSWRVEDPLAAARNPGLDLPALVEDVLATAARREDDLRATLADWRVPGYALLWSLSRPPGRAEIRSGMARSTPQELMRHAYAVLLGFDEVLARLYPEDEEREVLRKVAGMLLEERNSVQAPTGHPLPSRGPGDGADTLSLLRSFAGHDLAFTACNEVDAHDTRAAQRARPAPHSRELLRELAARRVPLTVVSDRSGRAVELFLRHNQLIEHVHEPVYGRSADLFEMMPRPGLLLKALGNLEAPASECVLIASTTAEQEAARAIGLPFIGYAPTNTTRRHLRAANGDVRLISSLAPLVDAVRSR</sequence>
<dbReference type="Gene3D" id="3.40.50.1000">
    <property type="entry name" value="HAD superfamily/HAD-like"/>
    <property type="match status" value="1"/>
</dbReference>
<evidence type="ECO:0000256" key="1">
    <source>
        <dbReference type="ARBA" id="ARBA00005820"/>
    </source>
</evidence>
<dbReference type="SMART" id="SM00220">
    <property type="entry name" value="S_TKc"/>
    <property type="match status" value="1"/>
</dbReference>
<dbReference type="SUPFAM" id="SSF56784">
    <property type="entry name" value="HAD-like"/>
    <property type="match status" value="1"/>
</dbReference>
<dbReference type="InterPro" id="IPR041492">
    <property type="entry name" value="HAD_2"/>
</dbReference>
<evidence type="ECO:0000256" key="7">
    <source>
        <dbReference type="SAM" id="MobiDB-lite"/>
    </source>
</evidence>
<dbReference type="GO" id="GO:0000160">
    <property type="term" value="P:phosphorelay signal transduction system"/>
    <property type="evidence" value="ECO:0007669"/>
    <property type="project" value="UniProtKB-KW"/>
</dbReference>
<dbReference type="Pfam" id="PF07714">
    <property type="entry name" value="PK_Tyr_Ser-Thr"/>
    <property type="match status" value="1"/>
</dbReference>
<dbReference type="InterPro" id="IPR000719">
    <property type="entry name" value="Prot_kinase_dom"/>
</dbReference>
<dbReference type="InterPro" id="IPR023214">
    <property type="entry name" value="HAD_sf"/>
</dbReference>
<dbReference type="SUPFAM" id="SSF56112">
    <property type="entry name" value="Protein kinase-like (PK-like)"/>
    <property type="match status" value="1"/>
</dbReference>
<dbReference type="InterPro" id="IPR005158">
    <property type="entry name" value="BTAD"/>
</dbReference>
<evidence type="ECO:0000259" key="9">
    <source>
        <dbReference type="PROSITE" id="PS51755"/>
    </source>
</evidence>
<dbReference type="InterPro" id="IPR001867">
    <property type="entry name" value="OmpR/PhoB-type_DNA-bd"/>
</dbReference>
<dbReference type="GO" id="GO:0003677">
    <property type="term" value="F:DNA binding"/>
    <property type="evidence" value="ECO:0007669"/>
    <property type="project" value="UniProtKB-UniRule"/>
</dbReference>
<dbReference type="NCBIfam" id="NF041121">
    <property type="entry name" value="SAV_2336_NTERM"/>
    <property type="match status" value="1"/>
</dbReference>
<name>A0AB39NJC2_9ACTN</name>
<feature type="DNA-binding region" description="OmpR/PhoB-type" evidence="6">
    <location>
        <begin position="753"/>
        <end position="851"/>
    </location>
</feature>
<keyword evidence="5" id="KW-0804">Transcription</keyword>
<dbReference type="SMART" id="SM00862">
    <property type="entry name" value="Trans_reg_C"/>
    <property type="match status" value="1"/>
</dbReference>
<dbReference type="InterPro" id="IPR011009">
    <property type="entry name" value="Kinase-like_dom_sf"/>
</dbReference>
<keyword evidence="3" id="KW-0805">Transcription regulation</keyword>
<feature type="compositionally biased region" description="Pro residues" evidence="7">
    <location>
        <begin position="78"/>
        <end position="93"/>
    </location>
</feature>
<dbReference type="PANTHER" id="PTHR35807:SF1">
    <property type="entry name" value="TRANSCRIPTIONAL REGULATOR REDD"/>
    <property type="match status" value="1"/>
</dbReference>
<protein>
    <submittedName>
        <fullName evidence="10">SAV_2336 N-terminal domain-related protein</fullName>
    </submittedName>
</protein>
<feature type="domain" description="Protein kinase" evidence="8">
    <location>
        <begin position="530"/>
        <end position="790"/>
    </location>
</feature>
<evidence type="ECO:0000259" key="8">
    <source>
        <dbReference type="PROSITE" id="PS50011"/>
    </source>
</evidence>
<evidence type="ECO:0000256" key="3">
    <source>
        <dbReference type="ARBA" id="ARBA00023015"/>
    </source>
</evidence>
<dbReference type="PROSITE" id="PS51755">
    <property type="entry name" value="OMPR_PHOB"/>
    <property type="match status" value="1"/>
</dbReference>
<dbReference type="SUPFAM" id="SSF48452">
    <property type="entry name" value="TPR-like"/>
    <property type="match status" value="1"/>
</dbReference>
<feature type="compositionally biased region" description="Basic and acidic residues" evidence="7">
    <location>
        <begin position="44"/>
        <end position="58"/>
    </location>
</feature>
<keyword evidence="4 6" id="KW-0238">DNA-binding</keyword>
<dbReference type="Gene3D" id="1.25.40.10">
    <property type="entry name" value="Tetratricopeptide repeat domain"/>
    <property type="match status" value="1"/>
</dbReference>
<keyword evidence="2" id="KW-0902">Two-component regulatory system</keyword>
<dbReference type="PROSITE" id="PS50011">
    <property type="entry name" value="PROTEIN_KINASE_DOM"/>
    <property type="match status" value="1"/>
</dbReference>
<dbReference type="EMBL" id="CP163433">
    <property type="protein sequence ID" value="XDQ18490.1"/>
    <property type="molecule type" value="Genomic_DNA"/>
</dbReference>
<dbReference type="RefSeq" id="WP_189408309.1">
    <property type="nucleotide sequence ID" value="NZ_CP163433.1"/>
</dbReference>
<dbReference type="Pfam" id="PF13419">
    <property type="entry name" value="HAD_2"/>
    <property type="match status" value="1"/>
</dbReference>
<dbReference type="SMART" id="SM01043">
    <property type="entry name" value="BTAD"/>
    <property type="match status" value="1"/>
</dbReference>
<evidence type="ECO:0000256" key="2">
    <source>
        <dbReference type="ARBA" id="ARBA00023012"/>
    </source>
</evidence>
<dbReference type="Gene3D" id="1.10.10.10">
    <property type="entry name" value="Winged helix-like DNA-binding domain superfamily/Winged helix DNA-binding domain"/>
    <property type="match status" value="1"/>
</dbReference>
<dbReference type="InterPro" id="IPR011990">
    <property type="entry name" value="TPR-like_helical_dom_sf"/>
</dbReference>
<comment type="similarity">
    <text evidence="1">Belongs to the AfsR/DnrI/RedD regulatory family.</text>
</comment>
<dbReference type="Gene3D" id="1.10.510.10">
    <property type="entry name" value="Transferase(Phosphotransferase) domain 1"/>
    <property type="match status" value="1"/>
</dbReference>
<dbReference type="InterPro" id="IPR036412">
    <property type="entry name" value="HAD-like_sf"/>
</dbReference>
<gene>
    <name evidence="10" type="ORF">AB5J48_10100</name>
</gene>
<dbReference type="InterPro" id="IPR001245">
    <property type="entry name" value="Ser-Thr/Tyr_kinase_cat_dom"/>
</dbReference>
<evidence type="ECO:0000256" key="5">
    <source>
        <dbReference type="ARBA" id="ARBA00023163"/>
    </source>
</evidence>
<feature type="region of interest" description="Disordered" evidence="7">
    <location>
        <begin position="44"/>
        <end position="111"/>
    </location>
</feature>
<evidence type="ECO:0000256" key="4">
    <source>
        <dbReference type="ARBA" id="ARBA00023125"/>
    </source>
</evidence>
<dbReference type="InterPro" id="IPR036388">
    <property type="entry name" value="WH-like_DNA-bd_sf"/>
</dbReference>
<proteinExistence type="inferred from homology"/>
<dbReference type="InterPro" id="IPR016032">
    <property type="entry name" value="Sig_transdc_resp-reg_C-effctor"/>
</dbReference>
<dbReference type="GO" id="GO:0004672">
    <property type="term" value="F:protein kinase activity"/>
    <property type="evidence" value="ECO:0007669"/>
    <property type="project" value="InterPro"/>
</dbReference>
<dbReference type="GO" id="GO:0006355">
    <property type="term" value="P:regulation of DNA-templated transcription"/>
    <property type="evidence" value="ECO:0007669"/>
    <property type="project" value="InterPro"/>
</dbReference>
<dbReference type="PANTHER" id="PTHR35807">
    <property type="entry name" value="TRANSCRIPTIONAL REGULATOR REDD-RELATED"/>
    <property type="match status" value="1"/>
</dbReference>
<dbReference type="Pfam" id="PF03704">
    <property type="entry name" value="BTAD"/>
    <property type="match status" value="1"/>
</dbReference>
<dbReference type="Gene3D" id="3.30.200.20">
    <property type="entry name" value="Phosphorylase Kinase, domain 1"/>
    <property type="match status" value="1"/>
</dbReference>
<evidence type="ECO:0000313" key="10">
    <source>
        <dbReference type="EMBL" id="XDQ18490.1"/>
    </source>
</evidence>
<reference evidence="10" key="1">
    <citation type="submission" date="2024-07" db="EMBL/GenBank/DDBJ databases">
        <authorList>
            <person name="Yu S.T."/>
        </authorList>
    </citation>
    <scope>NUCLEOTIDE SEQUENCE</scope>
    <source>
        <strain evidence="10">R17</strain>
    </source>
</reference>
<accession>A0AB39NJC2</accession>
<feature type="domain" description="OmpR/PhoB-type" evidence="9">
    <location>
        <begin position="753"/>
        <end position="851"/>
    </location>
</feature>